<dbReference type="EMBL" id="JACBZX010000001">
    <property type="protein sequence ID" value="NYG37182.1"/>
    <property type="molecule type" value="Genomic_DNA"/>
</dbReference>
<evidence type="ECO:0000313" key="2">
    <source>
        <dbReference type="EMBL" id="NYG37182.1"/>
    </source>
</evidence>
<feature type="transmembrane region" description="Helical" evidence="1">
    <location>
        <begin position="61"/>
        <end position="80"/>
    </location>
</feature>
<dbReference type="AlphaFoldDB" id="A0A852X1I7"/>
<keyword evidence="1" id="KW-1133">Transmembrane helix</keyword>
<gene>
    <name evidence="2" type="ORF">BJY28_001651</name>
</gene>
<keyword evidence="1" id="KW-0812">Transmembrane</keyword>
<dbReference type="Proteomes" id="UP000592181">
    <property type="component" value="Unassembled WGS sequence"/>
</dbReference>
<keyword evidence="3" id="KW-1185">Reference proteome</keyword>
<accession>A0A852X1I7</accession>
<keyword evidence="1" id="KW-0472">Membrane</keyword>
<organism evidence="2 3">
    <name type="scientific">Janibacter alkaliphilus</name>
    <dbReference type="NCBI Taxonomy" id="1069963"/>
    <lineage>
        <taxon>Bacteria</taxon>
        <taxon>Bacillati</taxon>
        <taxon>Actinomycetota</taxon>
        <taxon>Actinomycetes</taxon>
        <taxon>Micrococcales</taxon>
        <taxon>Intrasporangiaceae</taxon>
        <taxon>Janibacter</taxon>
    </lineage>
</organism>
<evidence type="ECO:0000256" key="1">
    <source>
        <dbReference type="SAM" id="Phobius"/>
    </source>
</evidence>
<reference evidence="2 3" key="1">
    <citation type="submission" date="2020-07" db="EMBL/GenBank/DDBJ databases">
        <title>Sequencing the genomes of 1000 actinobacteria strains.</title>
        <authorList>
            <person name="Klenk H.-P."/>
        </authorList>
    </citation>
    <scope>NUCLEOTIDE SEQUENCE [LARGE SCALE GENOMIC DNA]</scope>
    <source>
        <strain evidence="2 3">DSM 24723</strain>
    </source>
</reference>
<name>A0A852X1I7_9MICO</name>
<proteinExistence type="predicted"/>
<sequence length="93" mass="9639">MSQEPPLSAARATLARWATGALLAVGALALLVRPGVLAKVLALVLAAASVAVFVRKDRSSATIVAVLLLGIAAFFLAALVTGNSHWITDRYSR</sequence>
<feature type="transmembrane region" description="Helical" evidence="1">
    <location>
        <begin position="12"/>
        <end position="30"/>
    </location>
</feature>
<comment type="caution">
    <text evidence="2">The sequence shown here is derived from an EMBL/GenBank/DDBJ whole genome shotgun (WGS) entry which is preliminary data.</text>
</comment>
<protein>
    <submittedName>
        <fullName evidence="2">Nitric oxide reductase large subunit</fullName>
    </submittedName>
</protein>
<feature type="transmembrane region" description="Helical" evidence="1">
    <location>
        <begin position="36"/>
        <end position="54"/>
    </location>
</feature>
<dbReference type="RefSeq" id="WP_179462593.1">
    <property type="nucleotide sequence ID" value="NZ_JACBZX010000001.1"/>
</dbReference>
<evidence type="ECO:0000313" key="3">
    <source>
        <dbReference type="Proteomes" id="UP000592181"/>
    </source>
</evidence>